<dbReference type="PANTHER" id="PTHR24412">
    <property type="entry name" value="KELCH PROTEIN"/>
    <property type="match status" value="1"/>
</dbReference>
<dbReference type="STRING" id="51028.A0A0N4UXX7"/>
<dbReference type="SMART" id="SM00225">
    <property type="entry name" value="BTB"/>
    <property type="match status" value="1"/>
</dbReference>
<dbReference type="OrthoDB" id="20684at2759"/>
<dbReference type="EMBL" id="UXUI01007321">
    <property type="protein sequence ID" value="VDD86976.1"/>
    <property type="molecule type" value="Genomic_DNA"/>
</dbReference>
<proteinExistence type="predicted"/>
<dbReference type="Gene3D" id="1.25.40.420">
    <property type="match status" value="1"/>
</dbReference>
<evidence type="ECO:0000313" key="8">
    <source>
        <dbReference type="WBParaSite" id="EVEC_0000241101-mRNA-1"/>
    </source>
</evidence>
<evidence type="ECO:0000256" key="2">
    <source>
        <dbReference type="ARBA" id="ARBA00022441"/>
    </source>
</evidence>
<dbReference type="InterPro" id="IPR000210">
    <property type="entry name" value="BTB/POZ_dom"/>
</dbReference>
<gene>
    <name evidence="6" type="ORF">EVEC_LOCUS2119</name>
</gene>
<dbReference type="InterPro" id="IPR006652">
    <property type="entry name" value="Kelch_1"/>
</dbReference>
<dbReference type="Pfam" id="PF00651">
    <property type="entry name" value="BTB"/>
    <property type="match status" value="1"/>
</dbReference>
<dbReference type="InterPro" id="IPR011333">
    <property type="entry name" value="SKP1/BTB/POZ_sf"/>
</dbReference>
<dbReference type="Pfam" id="PF01344">
    <property type="entry name" value="Kelch_1"/>
    <property type="match status" value="1"/>
</dbReference>
<keyword evidence="7" id="KW-1185">Reference proteome</keyword>
<dbReference type="InterPro" id="IPR017096">
    <property type="entry name" value="BTB-kelch_protein"/>
</dbReference>
<dbReference type="PROSITE" id="PS50097">
    <property type="entry name" value="BTB"/>
    <property type="match status" value="1"/>
</dbReference>
<evidence type="ECO:0000313" key="6">
    <source>
        <dbReference type="EMBL" id="VDD86976.1"/>
    </source>
</evidence>
<reference evidence="6 7" key="2">
    <citation type="submission" date="2018-10" db="EMBL/GenBank/DDBJ databases">
        <authorList>
            <consortium name="Pathogen Informatics"/>
        </authorList>
    </citation>
    <scope>NUCLEOTIDE SEQUENCE [LARGE SCALE GENOMIC DNA]</scope>
</reference>
<dbReference type="AlphaFoldDB" id="A0A0N4UXX7"/>
<feature type="domain" description="BTB" evidence="5">
    <location>
        <begin position="36"/>
        <end position="103"/>
    </location>
</feature>
<dbReference type="Gene3D" id="2.120.10.80">
    <property type="entry name" value="Kelch-type beta propeller"/>
    <property type="match status" value="1"/>
</dbReference>
<evidence type="ECO:0000256" key="1">
    <source>
        <dbReference type="ARBA" id="ARBA00004906"/>
    </source>
</evidence>
<dbReference type="SMART" id="SM00875">
    <property type="entry name" value="BACK"/>
    <property type="match status" value="1"/>
</dbReference>
<dbReference type="SUPFAM" id="SSF54695">
    <property type="entry name" value="POZ domain"/>
    <property type="match status" value="1"/>
</dbReference>
<reference evidence="8" key="1">
    <citation type="submission" date="2017-02" db="UniProtKB">
        <authorList>
            <consortium name="WormBaseParasite"/>
        </authorList>
    </citation>
    <scope>IDENTIFICATION</scope>
</reference>
<sequence length="560" mass="62023">MCDEDDDEFIMFDSGASFATTAFPNFEEIRRSGKLCDVVLIAGGLRFSAHRVVLAATIPYFRAMFTTDMAECQKEDIELPELDGDTLESLIAFAYTGRVRITSANVQSIMQAANFLQLNSIVDECCKFLQARFHVQNILGVRSFAIALGCISLVLSAGEEFLSLSVDEVILLLNRDELFVDNEGQIFDAAIRWLEHDPSRAEYSTRILVTVRLPLLKPQYIADRVAAHPMISENLECRKLIDEVKDYLLMPERRKSFSTFKTRQRCCFDAPGLIYAVGGLTCNGDSLSTVEMYDPATGKWCCTKAMNSIRSRVGVAVMNRQLYAIGGFDGHDRLRTVEVYDPDWLRWRQVAPLTNKRSALGAAVVNGRIYVCGGYDGISSLSSVEVYNSRSDRWTTGVSMHKQRSAAGVAVIDNYIYVIGGHDGMSIFNSAERFDVETGVWENIKPMGSKRCRLGAAALRGKIYVCGGYDGCQFLKSVEVYDPEVDEWSSLSPMHLKRSRVSLVANGGILYAIAGYDGISNLSSVETYSVDEDKWTLRSSMVAHEGGVGVGVISLSAEQL</sequence>
<accession>A0A0N4UXX7</accession>
<keyword evidence="4" id="KW-0833">Ubl conjugation pathway</keyword>
<dbReference type="SMART" id="SM00612">
    <property type="entry name" value="Kelch"/>
    <property type="match status" value="6"/>
</dbReference>
<evidence type="ECO:0000313" key="7">
    <source>
        <dbReference type="Proteomes" id="UP000274131"/>
    </source>
</evidence>
<dbReference type="InterPro" id="IPR015915">
    <property type="entry name" value="Kelch-typ_b-propeller"/>
</dbReference>
<keyword evidence="2" id="KW-0880">Kelch repeat</keyword>
<dbReference type="SUPFAM" id="SSF117281">
    <property type="entry name" value="Kelch motif"/>
    <property type="match status" value="1"/>
</dbReference>
<organism evidence="8">
    <name type="scientific">Enterobius vermicularis</name>
    <name type="common">Human pinworm</name>
    <dbReference type="NCBI Taxonomy" id="51028"/>
    <lineage>
        <taxon>Eukaryota</taxon>
        <taxon>Metazoa</taxon>
        <taxon>Ecdysozoa</taxon>
        <taxon>Nematoda</taxon>
        <taxon>Chromadorea</taxon>
        <taxon>Rhabditida</taxon>
        <taxon>Spirurina</taxon>
        <taxon>Oxyuridomorpha</taxon>
        <taxon>Oxyuroidea</taxon>
        <taxon>Oxyuridae</taxon>
        <taxon>Enterobius</taxon>
    </lineage>
</organism>
<comment type="pathway">
    <text evidence="1">Protein modification; protein ubiquitination.</text>
</comment>
<evidence type="ECO:0000259" key="5">
    <source>
        <dbReference type="PROSITE" id="PS50097"/>
    </source>
</evidence>
<evidence type="ECO:0000256" key="3">
    <source>
        <dbReference type="ARBA" id="ARBA00022737"/>
    </source>
</evidence>
<dbReference type="PIRSF" id="PIRSF037037">
    <property type="entry name" value="Kelch-like_protein_gigaxonin"/>
    <property type="match status" value="1"/>
</dbReference>
<protein>
    <submittedName>
        <fullName evidence="8">BTB domain-containing protein</fullName>
    </submittedName>
</protein>
<evidence type="ECO:0000256" key="4">
    <source>
        <dbReference type="ARBA" id="ARBA00022786"/>
    </source>
</evidence>
<keyword evidence="3" id="KW-0677">Repeat</keyword>
<name>A0A0N4UXX7_ENTVE</name>
<dbReference type="PANTHER" id="PTHR24412:SF497">
    <property type="entry name" value="KELCH-LIKE PROTEIN 18"/>
    <property type="match status" value="1"/>
</dbReference>
<dbReference type="Pfam" id="PF24681">
    <property type="entry name" value="Kelch_KLHDC2_KLHL20_DRC7"/>
    <property type="match status" value="1"/>
</dbReference>
<dbReference type="WBParaSite" id="EVEC_0000241101-mRNA-1">
    <property type="protein sequence ID" value="EVEC_0000241101-mRNA-1"/>
    <property type="gene ID" value="EVEC_0000241101"/>
</dbReference>
<dbReference type="Gene3D" id="3.30.710.10">
    <property type="entry name" value="Potassium Channel Kv1.1, Chain A"/>
    <property type="match status" value="1"/>
</dbReference>
<dbReference type="InterPro" id="IPR011705">
    <property type="entry name" value="BACK"/>
</dbReference>
<dbReference type="Pfam" id="PF07707">
    <property type="entry name" value="BACK"/>
    <property type="match status" value="1"/>
</dbReference>
<dbReference type="Proteomes" id="UP000274131">
    <property type="component" value="Unassembled WGS sequence"/>
</dbReference>